<proteinExistence type="predicted"/>
<gene>
    <name evidence="1" type="ORF">CALMAC_LOCUS13795</name>
</gene>
<evidence type="ECO:0000313" key="1">
    <source>
        <dbReference type="EMBL" id="VEN54275.1"/>
    </source>
</evidence>
<dbReference type="Proteomes" id="UP000410492">
    <property type="component" value="Unassembled WGS sequence"/>
</dbReference>
<protein>
    <submittedName>
        <fullName evidence="1">Uncharacterized protein</fullName>
    </submittedName>
</protein>
<keyword evidence="2" id="KW-1185">Reference proteome</keyword>
<reference evidence="1 2" key="1">
    <citation type="submission" date="2019-01" db="EMBL/GenBank/DDBJ databases">
        <authorList>
            <person name="Sayadi A."/>
        </authorList>
    </citation>
    <scope>NUCLEOTIDE SEQUENCE [LARGE SCALE GENOMIC DNA]</scope>
</reference>
<organism evidence="1 2">
    <name type="scientific">Callosobruchus maculatus</name>
    <name type="common">Southern cowpea weevil</name>
    <name type="synonym">Pulse bruchid</name>
    <dbReference type="NCBI Taxonomy" id="64391"/>
    <lineage>
        <taxon>Eukaryota</taxon>
        <taxon>Metazoa</taxon>
        <taxon>Ecdysozoa</taxon>
        <taxon>Arthropoda</taxon>
        <taxon>Hexapoda</taxon>
        <taxon>Insecta</taxon>
        <taxon>Pterygota</taxon>
        <taxon>Neoptera</taxon>
        <taxon>Endopterygota</taxon>
        <taxon>Coleoptera</taxon>
        <taxon>Polyphaga</taxon>
        <taxon>Cucujiformia</taxon>
        <taxon>Chrysomeloidea</taxon>
        <taxon>Chrysomelidae</taxon>
        <taxon>Bruchinae</taxon>
        <taxon>Bruchini</taxon>
        <taxon>Callosobruchus</taxon>
    </lineage>
</organism>
<evidence type="ECO:0000313" key="2">
    <source>
        <dbReference type="Proteomes" id="UP000410492"/>
    </source>
</evidence>
<dbReference type="EMBL" id="CAACVG010009815">
    <property type="protein sequence ID" value="VEN54275.1"/>
    <property type="molecule type" value="Genomic_DNA"/>
</dbReference>
<dbReference type="AlphaFoldDB" id="A0A653D2U0"/>
<accession>A0A653D2U0</accession>
<feature type="non-terminal residue" evidence="1">
    <location>
        <position position="1"/>
    </location>
</feature>
<sequence>VGCGPLVCLVLRTTDRTLAGPSTLSVCRRTPTNRSTCALFSSAPSASRPPAAAKLTNASRTAGFRTNHARLFLRLTVQDVLHVEI</sequence>
<dbReference type="OrthoDB" id="10569747at2759"/>
<name>A0A653D2U0_CALMS</name>